<dbReference type="InterPro" id="IPR002401">
    <property type="entry name" value="Cyt_P450_E_grp-I"/>
</dbReference>
<dbReference type="GO" id="GO:0005506">
    <property type="term" value="F:iron ion binding"/>
    <property type="evidence" value="ECO:0007669"/>
    <property type="project" value="InterPro"/>
</dbReference>
<accession>A0AA88RLX6</accession>
<dbReference type="PANTHER" id="PTHR47950:SF49">
    <property type="entry name" value="CYTOCHROME P450"/>
    <property type="match status" value="1"/>
</dbReference>
<dbReference type="Gene3D" id="1.10.630.10">
    <property type="entry name" value="Cytochrome P450"/>
    <property type="match status" value="4"/>
</dbReference>
<evidence type="ECO:0000256" key="6">
    <source>
        <dbReference type="ARBA" id="ARBA00023004"/>
    </source>
</evidence>
<evidence type="ECO:0000256" key="8">
    <source>
        <dbReference type="PIRSR" id="PIRSR602401-1"/>
    </source>
</evidence>
<keyword evidence="5" id="KW-0560">Oxidoreductase</keyword>
<evidence type="ECO:0000313" key="9">
    <source>
        <dbReference type="EMBL" id="KAK2985115.1"/>
    </source>
</evidence>
<evidence type="ECO:0008006" key="11">
    <source>
        <dbReference type="Google" id="ProtNLM"/>
    </source>
</evidence>
<evidence type="ECO:0000313" key="10">
    <source>
        <dbReference type="Proteomes" id="UP001187471"/>
    </source>
</evidence>
<dbReference type="GO" id="GO:0016705">
    <property type="term" value="F:oxidoreductase activity, acting on paired donors, with incorporation or reduction of molecular oxygen"/>
    <property type="evidence" value="ECO:0007669"/>
    <property type="project" value="InterPro"/>
</dbReference>
<name>A0AA88RLX6_9ASTE</name>
<proteinExistence type="inferred from homology"/>
<comment type="caution">
    <text evidence="9">The sequence shown here is derived from an EMBL/GenBank/DDBJ whole genome shotgun (WGS) entry which is preliminary data.</text>
</comment>
<dbReference type="FunFam" id="1.10.630.10:FF:000126">
    <property type="entry name" value="Predicted protein"/>
    <property type="match status" value="2"/>
</dbReference>
<evidence type="ECO:0000256" key="4">
    <source>
        <dbReference type="ARBA" id="ARBA00022723"/>
    </source>
</evidence>
<reference evidence="9" key="1">
    <citation type="submission" date="2022-12" db="EMBL/GenBank/DDBJ databases">
        <title>Draft genome assemblies for two species of Escallonia (Escalloniales).</title>
        <authorList>
            <person name="Chanderbali A."/>
            <person name="Dervinis C."/>
            <person name="Anghel I."/>
            <person name="Soltis D."/>
            <person name="Soltis P."/>
            <person name="Zapata F."/>
        </authorList>
    </citation>
    <scope>NUCLEOTIDE SEQUENCE</scope>
    <source>
        <strain evidence="9">UCBG92.1500</strain>
        <tissue evidence="9">Leaf</tissue>
    </source>
</reference>
<dbReference type="AlphaFoldDB" id="A0AA88RLX6"/>
<keyword evidence="7" id="KW-0503">Monooxygenase</keyword>
<organism evidence="9 10">
    <name type="scientific">Escallonia rubra</name>
    <dbReference type="NCBI Taxonomy" id="112253"/>
    <lineage>
        <taxon>Eukaryota</taxon>
        <taxon>Viridiplantae</taxon>
        <taxon>Streptophyta</taxon>
        <taxon>Embryophyta</taxon>
        <taxon>Tracheophyta</taxon>
        <taxon>Spermatophyta</taxon>
        <taxon>Magnoliopsida</taxon>
        <taxon>eudicotyledons</taxon>
        <taxon>Gunneridae</taxon>
        <taxon>Pentapetalae</taxon>
        <taxon>asterids</taxon>
        <taxon>campanulids</taxon>
        <taxon>Escalloniales</taxon>
        <taxon>Escalloniaceae</taxon>
        <taxon>Escallonia</taxon>
    </lineage>
</organism>
<evidence type="ECO:0000256" key="7">
    <source>
        <dbReference type="ARBA" id="ARBA00023033"/>
    </source>
</evidence>
<sequence length="1257" mass="141549">MFLAKAIELQAGLRERKVGEMVEFLEGKDGKIVKIEEVAFAANKEVMEKLRNELGREIGTADSVKESHLSQLPHLHACVKETLRLHPPVPFLLPHRALETCEVMNYTIPLNSRVIVNVWAIGRDPMVWEDPLSFKPGWFLDSEVDFRGQDFELLPFGAGRRMCPGLHLGIKQVHLIVATLIHRFEWLLSNDEDPLLLDMNEKFGITLQKEQPLLLIPKQNLASAYAILQMQLYPSSIADTSMNVTLPSPEGSNLFFPLVILSVISFIFIKRLSFQRPPLPPGPYAWPIVGNVFQVRKVLLHVKLASLAKVHGPLMSIRLGRRLLVVASSPAAAAEVLKTHDRTLSGRYVSHPLRVKGSKLHNLALALFDESDNGWRSVRAIYRRELFSAKSIESQVELREKKVRELMHFLITKEGETIKIREIVYTAAFNMLSNMLFSMDFETFEGKGVGEGMRQYQKKYIQTAAVPQLSDLFPILGTWDYQGMYSKLMPIFYQICSAWSDIVKERRKTNMDVSRGRDFLDALIEKGFTDEQINPLLQELFAAGTESTSATVEWTIVELIRNSEATHRLRDELAEVIKGDMVRESDLSSLPYLEACIKETLRLHPPGPVLLPHRAVQTCEVMGYTIPKDSEVMVNFWAIARDPTVWDDPLSYKPERFLASGLDYTGQKFEYIPFGSGRKICAGQPLASRSVPLIVATLVHTFDWLLPSNMEPAHIDMNDSYDLTMRKEESLSVILKLRKAVAAASTVLETGQDFDLSLSDLFTSSISFPQGHSSSPTGLMPVNAMDLTAFTGEINLFLPFLLVVVTLLLFILKQIRYPPLKGQNLPPGPRPWPIIGNILHMGKKPHISLTHFAKLHGPLISMRLGNQLLVVGSTPAAATEILKTHDRVLSARYVSKAAPLYLRPLSLAFASECSEHWKSLRSLCRAELFSAKAIDLQAGLRETKVGEMVEFLEGKDGKSVKIGEVAFAAVFNTLANICFSKDFIDLKGEGVDSGLKGVIWKLLELGTTPNIADFYPIFDGLDPQGIGKKAFECQKEIFGVWELIIKERKESNGIDASKRRDFLDVMLSCGFSDNQINLLNKEVMGKLREELGREIGAADSVKESHLYQLPYLHACVKETLRLHPPVPFLLPHRALDTCEVMNYTIPFNSQVIVNVWAIGRDPMVWKDPLSFKPERFLDSEVDFRGQDFELLPFGSGRRMCPGLPLGIKQVHLIIASLIHRFEWLLPNDEDPLLLDMNEKFGITLQKEQPLLLIPKQK</sequence>
<dbReference type="EMBL" id="JAVXUO010001194">
    <property type="protein sequence ID" value="KAK2985115.1"/>
    <property type="molecule type" value="Genomic_DNA"/>
</dbReference>
<evidence type="ECO:0000256" key="5">
    <source>
        <dbReference type="ARBA" id="ARBA00023002"/>
    </source>
</evidence>
<dbReference type="GO" id="GO:0020037">
    <property type="term" value="F:heme binding"/>
    <property type="evidence" value="ECO:0007669"/>
    <property type="project" value="InterPro"/>
</dbReference>
<dbReference type="InterPro" id="IPR017972">
    <property type="entry name" value="Cyt_P450_CS"/>
</dbReference>
<evidence type="ECO:0000256" key="2">
    <source>
        <dbReference type="ARBA" id="ARBA00010617"/>
    </source>
</evidence>
<gene>
    <name evidence="9" type="ORF">RJ640_022993</name>
</gene>
<keyword evidence="10" id="KW-1185">Reference proteome</keyword>
<keyword evidence="3 8" id="KW-0349">Heme</keyword>
<dbReference type="PANTHER" id="PTHR47950">
    <property type="entry name" value="CYTOCHROME P450, FAMILY 76, SUBFAMILY C, POLYPEPTIDE 5-RELATED"/>
    <property type="match status" value="1"/>
</dbReference>
<keyword evidence="6 8" id="KW-0408">Iron</keyword>
<evidence type="ECO:0000256" key="3">
    <source>
        <dbReference type="ARBA" id="ARBA00022617"/>
    </source>
</evidence>
<comment type="similarity">
    <text evidence="2">Belongs to the cytochrome P450 family.</text>
</comment>
<dbReference type="InterPro" id="IPR036396">
    <property type="entry name" value="Cyt_P450_sf"/>
</dbReference>
<dbReference type="PRINTS" id="PR00385">
    <property type="entry name" value="P450"/>
</dbReference>
<dbReference type="FunFam" id="1.10.630.10:FF:000007">
    <property type="entry name" value="Cytochrome P450 76C4"/>
    <property type="match status" value="1"/>
</dbReference>
<dbReference type="InterPro" id="IPR001128">
    <property type="entry name" value="Cyt_P450"/>
</dbReference>
<keyword evidence="4 8" id="KW-0479">Metal-binding</keyword>
<dbReference type="PROSITE" id="PS00086">
    <property type="entry name" value="CYTOCHROME_P450"/>
    <property type="match status" value="3"/>
</dbReference>
<evidence type="ECO:0000256" key="1">
    <source>
        <dbReference type="ARBA" id="ARBA00001971"/>
    </source>
</evidence>
<dbReference type="Proteomes" id="UP001187471">
    <property type="component" value="Unassembled WGS sequence"/>
</dbReference>
<dbReference type="SUPFAM" id="SSF48264">
    <property type="entry name" value="Cytochrome P450"/>
    <property type="match status" value="3"/>
</dbReference>
<protein>
    <recommendedName>
        <fullName evidence="11">Cytochrome P450</fullName>
    </recommendedName>
</protein>
<dbReference type="GO" id="GO:0004497">
    <property type="term" value="F:monooxygenase activity"/>
    <property type="evidence" value="ECO:0007669"/>
    <property type="project" value="UniProtKB-KW"/>
</dbReference>
<feature type="binding site" description="axial binding residue" evidence="8">
    <location>
        <position position="681"/>
    </location>
    <ligand>
        <name>heme</name>
        <dbReference type="ChEBI" id="CHEBI:30413"/>
    </ligand>
    <ligandPart>
        <name>Fe</name>
        <dbReference type="ChEBI" id="CHEBI:18248"/>
    </ligandPart>
</feature>
<comment type="cofactor">
    <cofactor evidence="1 8">
        <name>heme</name>
        <dbReference type="ChEBI" id="CHEBI:30413"/>
    </cofactor>
</comment>
<dbReference type="Pfam" id="PF00067">
    <property type="entry name" value="p450"/>
    <property type="match status" value="4"/>
</dbReference>
<dbReference type="PRINTS" id="PR00463">
    <property type="entry name" value="EP450I"/>
</dbReference>